<comment type="caution">
    <text evidence="6">The sequence shown here is derived from an EMBL/GenBank/DDBJ whole genome shotgun (WGS) entry which is preliminary data.</text>
</comment>
<dbReference type="GO" id="GO:0043565">
    <property type="term" value="F:sequence-specific DNA binding"/>
    <property type="evidence" value="ECO:0007669"/>
    <property type="project" value="TreeGrafter"/>
</dbReference>
<gene>
    <name evidence="6" type="ORF">EV192_103624</name>
</gene>
<evidence type="ECO:0000259" key="5">
    <source>
        <dbReference type="PROSITE" id="PS50931"/>
    </source>
</evidence>
<name>A0A4R2JLW3_9PSEU</name>
<evidence type="ECO:0000256" key="1">
    <source>
        <dbReference type="ARBA" id="ARBA00009437"/>
    </source>
</evidence>
<keyword evidence="4" id="KW-0804">Transcription</keyword>
<dbReference type="EMBL" id="SLWS01000003">
    <property type="protein sequence ID" value="TCO61041.1"/>
    <property type="molecule type" value="Genomic_DNA"/>
</dbReference>
<dbReference type="Proteomes" id="UP000295680">
    <property type="component" value="Unassembled WGS sequence"/>
</dbReference>
<evidence type="ECO:0000256" key="4">
    <source>
        <dbReference type="ARBA" id="ARBA00023163"/>
    </source>
</evidence>
<keyword evidence="3 6" id="KW-0238">DNA-binding</keyword>
<evidence type="ECO:0000256" key="2">
    <source>
        <dbReference type="ARBA" id="ARBA00023015"/>
    </source>
</evidence>
<protein>
    <submittedName>
        <fullName evidence="6">DNA-binding transcriptional LysR family regulator</fullName>
    </submittedName>
</protein>
<organism evidence="6 7">
    <name type="scientific">Actinocrispum wychmicini</name>
    <dbReference type="NCBI Taxonomy" id="1213861"/>
    <lineage>
        <taxon>Bacteria</taxon>
        <taxon>Bacillati</taxon>
        <taxon>Actinomycetota</taxon>
        <taxon>Actinomycetes</taxon>
        <taxon>Pseudonocardiales</taxon>
        <taxon>Pseudonocardiaceae</taxon>
        <taxon>Actinocrispum</taxon>
    </lineage>
</organism>
<dbReference type="InterPro" id="IPR058163">
    <property type="entry name" value="LysR-type_TF_proteobact-type"/>
</dbReference>
<dbReference type="InterPro" id="IPR005119">
    <property type="entry name" value="LysR_subst-bd"/>
</dbReference>
<accession>A0A4R2JLW3</accession>
<dbReference type="PRINTS" id="PR00039">
    <property type="entry name" value="HTHLYSR"/>
</dbReference>
<dbReference type="AlphaFoldDB" id="A0A4R2JLW3"/>
<dbReference type="FunFam" id="1.10.10.10:FF:000001">
    <property type="entry name" value="LysR family transcriptional regulator"/>
    <property type="match status" value="1"/>
</dbReference>
<dbReference type="InterPro" id="IPR000847">
    <property type="entry name" value="LysR_HTH_N"/>
</dbReference>
<evidence type="ECO:0000313" key="7">
    <source>
        <dbReference type="Proteomes" id="UP000295680"/>
    </source>
</evidence>
<dbReference type="Gene3D" id="3.40.190.290">
    <property type="match status" value="1"/>
</dbReference>
<keyword evidence="7" id="KW-1185">Reference proteome</keyword>
<feature type="domain" description="HTH lysR-type" evidence="5">
    <location>
        <begin position="6"/>
        <end position="63"/>
    </location>
</feature>
<keyword evidence="2" id="KW-0805">Transcription regulation</keyword>
<comment type="similarity">
    <text evidence="1">Belongs to the LysR transcriptional regulatory family.</text>
</comment>
<dbReference type="CDD" id="cd08422">
    <property type="entry name" value="PBP2_CrgA_like"/>
    <property type="match status" value="1"/>
</dbReference>
<dbReference type="GO" id="GO:0003700">
    <property type="term" value="F:DNA-binding transcription factor activity"/>
    <property type="evidence" value="ECO:0007669"/>
    <property type="project" value="InterPro"/>
</dbReference>
<dbReference type="GO" id="GO:0006351">
    <property type="term" value="P:DNA-templated transcription"/>
    <property type="evidence" value="ECO:0007669"/>
    <property type="project" value="TreeGrafter"/>
</dbReference>
<dbReference type="RefSeq" id="WP_132116465.1">
    <property type="nucleotide sequence ID" value="NZ_SLWS01000003.1"/>
</dbReference>
<dbReference type="SUPFAM" id="SSF53850">
    <property type="entry name" value="Periplasmic binding protein-like II"/>
    <property type="match status" value="1"/>
</dbReference>
<dbReference type="Pfam" id="PF03466">
    <property type="entry name" value="LysR_substrate"/>
    <property type="match status" value="1"/>
</dbReference>
<dbReference type="Gene3D" id="1.10.10.10">
    <property type="entry name" value="Winged helix-like DNA-binding domain superfamily/Winged helix DNA-binding domain"/>
    <property type="match status" value="1"/>
</dbReference>
<reference evidence="6 7" key="1">
    <citation type="submission" date="2019-03" db="EMBL/GenBank/DDBJ databases">
        <title>Genomic Encyclopedia of Type Strains, Phase IV (KMG-IV): sequencing the most valuable type-strain genomes for metagenomic binning, comparative biology and taxonomic classification.</title>
        <authorList>
            <person name="Goeker M."/>
        </authorList>
    </citation>
    <scope>NUCLEOTIDE SEQUENCE [LARGE SCALE GENOMIC DNA]</scope>
    <source>
        <strain evidence="6 7">DSM 45934</strain>
    </source>
</reference>
<dbReference type="InterPro" id="IPR036390">
    <property type="entry name" value="WH_DNA-bd_sf"/>
</dbReference>
<sequence>MAVPDLQLDDVAVFVRVVDTGGFTAAADTLHLPKSTVSRRVARLERRLGTRLLNRTTRAVTPTEAGRSFYARASAALAELHDAASAAFDEREIPRGTVRLGAPPDVGAEVLPALLARFVEQHPQVRVEVTFFVDPPDLVEHGLDVGLQVGPPHQPALVAVQLQDMGFGLFAAPSYLEREGAPGSVAELADRACVVFRPDRGRGRWRLYRVDDHASAVDVVVRGPLAANDITFVRRAAIAGAGVALLPRLVGEIAVQEGQLCPVLPEYRTDGQPLYLVSPASPHVPLKVRALRDFLLGHFPR</sequence>
<evidence type="ECO:0000256" key="3">
    <source>
        <dbReference type="ARBA" id="ARBA00023125"/>
    </source>
</evidence>
<dbReference type="PANTHER" id="PTHR30537">
    <property type="entry name" value="HTH-TYPE TRANSCRIPTIONAL REGULATOR"/>
    <property type="match status" value="1"/>
</dbReference>
<dbReference type="PROSITE" id="PS50931">
    <property type="entry name" value="HTH_LYSR"/>
    <property type="match status" value="1"/>
</dbReference>
<dbReference type="SUPFAM" id="SSF46785">
    <property type="entry name" value="Winged helix' DNA-binding domain"/>
    <property type="match status" value="1"/>
</dbReference>
<evidence type="ECO:0000313" key="6">
    <source>
        <dbReference type="EMBL" id="TCO61041.1"/>
    </source>
</evidence>
<dbReference type="InterPro" id="IPR036388">
    <property type="entry name" value="WH-like_DNA-bd_sf"/>
</dbReference>
<dbReference type="OrthoDB" id="9785974at2"/>
<proteinExistence type="inferred from homology"/>
<dbReference type="Pfam" id="PF00126">
    <property type="entry name" value="HTH_1"/>
    <property type="match status" value="1"/>
</dbReference>
<dbReference type="PANTHER" id="PTHR30537:SF68">
    <property type="entry name" value="TRANSCRIPTIONAL REGULATOR-RELATED"/>
    <property type="match status" value="1"/>
</dbReference>